<evidence type="ECO:0000256" key="11">
    <source>
        <dbReference type="SAM" id="MobiDB-lite"/>
    </source>
</evidence>
<dbReference type="PANTHER" id="PTHR45788:SF5">
    <property type="entry name" value="AFR253WP"/>
    <property type="match status" value="1"/>
</dbReference>
<comment type="similarity">
    <text evidence="2 10">Belongs to the mitochondrial carrier (TC 2.A.29) family.</text>
</comment>
<dbReference type="GO" id="GO:0031966">
    <property type="term" value="C:mitochondrial membrane"/>
    <property type="evidence" value="ECO:0007669"/>
    <property type="project" value="UniProtKB-SubCell"/>
</dbReference>
<evidence type="ECO:0000256" key="6">
    <source>
        <dbReference type="ARBA" id="ARBA00022989"/>
    </source>
</evidence>
<evidence type="ECO:0000256" key="2">
    <source>
        <dbReference type="ARBA" id="ARBA00006375"/>
    </source>
</evidence>
<dbReference type="PROSITE" id="PS50920">
    <property type="entry name" value="SOLCAR"/>
    <property type="match status" value="2"/>
</dbReference>
<feature type="compositionally biased region" description="Polar residues" evidence="11">
    <location>
        <begin position="14"/>
        <end position="40"/>
    </location>
</feature>
<dbReference type="VEuPathDB" id="FungiDB:TRICI_004559"/>
<comment type="caution">
    <text evidence="12">The sequence shown here is derived from an EMBL/GenBank/DDBJ whole genome shotgun (WGS) entry which is preliminary data.</text>
</comment>
<evidence type="ECO:0000256" key="1">
    <source>
        <dbReference type="ARBA" id="ARBA00004225"/>
    </source>
</evidence>
<comment type="subcellular location">
    <subcellularLocation>
        <location evidence="1">Mitochondrion membrane</location>
        <topology evidence="1">Multi-pass membrane protein</topology>
    </subcellularLocation>
</comment>
<dbReference type="Pfam" id="PF00153">
    <property type="entry name" value="Mito_carr"/>
    <property type="match status" value="2"/>
</dbReference>
<dbReference type="PANTHER" id="PTHR45788">
    <property type="entry name" value="SUCCINATE/FUMARATE MITOCHONDRIAL TRANSPORTER-RELATED"/>
    <property type="match status" value="1"/>
</dbReference>
<keyword evidence="6" id="KW-1133">Transmembrane helix</keyword>
<evidence type="ECO:0000256" key="5">
    <source>
        <dbReference type="ARBA" id="ARBA00022737"/>
    </source>
</evidence>
<dbReference type="Proteomes" id="UP000761534">
    <property type="component" value="Unassembled WGS sequence"/>
</dbReference>
<accession>A0A642V0M7</accession>
<evidence type="ECO:0000256" key="10">
    <source>
        <dbReference type="RuleBase" id="RU000488"/>
    </source>
</evidence>
<dbReference type="SUPFAM" id="SSF103506">
    <property type="entry name" value="Mitochondrial carrier"/>
    <property type="match status" value="1"/>
</dbReference>
<evidence type="ECO:0000256" key="7">
    <source>
        <dbReference type="ARBA" id="ARBA00023128"/>
    </source>
</evidence>
<keyword evidence="8 9" id="KW-0472">Membrane</keyword>
<evidence type="ECO:0000313" key="12">
    <source>
        <dbReference type="EMBL" id="KAA8909247.1"/>
    </source>
</evidence>
<dbReference type="InterPro" id="IPR018108">
    <property type="entry name" value="MCP_transmembrane"/>
</dbReference>
<dbReference type="InterPro" id="IPR023395">
    <property type="entry name" value="MCP_dom_sf"/>
</dbReference>
<feature type="repeat" description="Solcar" evidence="9">
    <location>
        <begin position="121"/>
        <end position="207"/>
    </location>
</feature>
<organism evidence="12 13">
    <name type="scientific">Trichomonascus ciferrii</name>
    <dbReference type="NCBI Taxonomy" id="44093"/>
    <lineage>
        <taxon>Eukaryota</taxon>
        <taxon>Fungi</taxon>
        <taxon>Dikarya</taxon>
        <taxon>Ascomycota</taxon>
        <taxon>Saccharomycotina</taxon>
        <taxon>Dipodascomycetes</taxon>
        <taxon>Dipodascales</taxon>
        <taxon>Trichomonascaceae</taxon>
        <taxon>Trichomonascus</taxon>
        <taxon>Trichomonascus ciferrii complex</taxon>
    </lineage>
</organism>
<keyword evidence="5" id="KW-0677">Repeat</keyword>
<evidence type="ECO:0000313" key="13">
    <source>
        <dbReference type="Proteomes" id="UP000761534"/>
    </source>
</evidence>
<feature type="repeat" description="Solcar" evidence="9">
    <location>
        <begin position="21"/>
        <end position="112"/>
    </location>
</feature>
<feature type="compositionally biased region" description="Basic and acidic residues" evidence="11">
    <location>
        <begin position="1"/>
        <end position="12"/>
    </location>
</feature>
<dbReference type="Gene3D" id="1.50.40.10">
    <property type="entry name" value="Mitochondrial carrier domain"/>
    <property type="match status" value="1"/>
</dbReference>
<keyword evidence="7" id="KW-0496">Mitochondrion</keyword>
<evidence type="ECO:0000256" key="9">
    <source>
        <dbReference type="PROSITE-ProRule" id="PRU00282"/>
    </source>
</evidence>
<gene>
    <name evidence="12" type="ORF">TRICI_004559</name>
</gene>
<keyword evidence="13" id="KW-1185">Reference proteome</keyword>
<feature type="region of interest" description="Disordered" evidence="11">
    <location>
        <begin position="1"/>
        <end position="60"/>
    </location>
</feature>
<protein>
    <recommendedName>
        <fullName evidence="14">Mitochondrial carrier protein</fullName>
    </recommendedName>
</protein>
<dbReference type="OrthoDB" id="44467at2759"/>
<name>A0A642V0M7_9ASCO</name>
<evidence type="ECO:0000256" key="4">
    <source>
        <dbReference type="ARBA" id="ARBA00022692"/>
    </source>
</evidence>
<keyword evidence="3 10" id="KW-0813">Transport</keyword>
<proteinExistence type="inferred from homology"/>
<dbReference type="AlphaFoldDB" id="A0A642V0M7"/>
<keyword evidence="4 9" id="KW-0812">Transmembrane</keyword>
<dbReference type="InterPro" id="IPR049563">
    <property type="entry name" value="TXTP-like"/>
</dbReference>
<sequence>MIERSMLGRKDPLFSTTAKSSTPKITTTASREQVQHNTAQGKPVRPIRPPAPSAKGVSQELKPGIESFSANVRDMYNTRGVRAFVQGFSPTLLRQVSNSVVRFTTYNFLKQAINPNSNEPLSSYLSFALGITAGAVEVVATQPIDVIKTRMQSSNARSLYRSSMMCSYKIFTEEGPTKLWTGMTPRFIKVSFSGGIVFTVYEITNKLVSHAMSENPFAPE</sequence>
<dbReference type="EMBL" id="SWFS01000345">
    <property type="protein sequence ID" value="KAA8909247.1"/>
    <property type="molecule type" value="Genomic_DNA"/>
</dbReference>
<reference evidence="12" key="1">
    <citation type="journal article" date="2019" name="G3 (Bethesda)">
        <title>Genome Assemblies of Two Rare Opportunistic Yeast Pathogens: Diutina rugosa (syn. Candida rugosa) and Trichomonascus ciferrii (syn. Candida ciferrii).</title>
        <authorList>
            <person name="Mixao V."/>
            <person name="Saus E."/>
            <person name="Hansen A.P."/>
            <person name="Lass-Florl C."/>
            <person name="Gabaldon T."/>
        </authorList>
    </citation>
    <scope>NUCLEOTIDE SEQUENCE</scope>
    <source>
        <strain evidence="12">CBS 4856</strain>
    </source>
</reference>
<evidence type="ECO:0000256" key="8">
    <source>
        <dbReference type="ARBA" id="ARBA00023136"/>
    </source>
</evidence>
<dbReference type="GO" id="GO:0071913">
    <property type="term" value="F:citrate secondary active transmembrane transporter activity"/>
    <property type="evidence" value="ECO:0007669"/>
    <property type="project" value="TreeGrafter"/>
</dbReference>
<dbReference type="GO" id="GO:0006843">
    <property type="term" value="P:mitochondrial citrate transmembrane transport"/>
    <property type="evidence" value="ECO:0007669"/>
    <property type="project" value="TreeGrafter"/>
</dbReference>
<evidence type="ECO:0000256" key="3">
    <source>
        <dbReference type="ARBA" id="ARBA00022448"/>
    </source>
</evidence>
<evidence type="ECO:0008006" key="14">
    <source>
        <dbReference type="Google" id="ProtNLM"/>
    </source>
</evidence>